<feature type="domain" description="Ribophorin II second" evidence="15">
    <location>
        <begin position="8"/>
        <end position="111"/>
    </location>
</feature>
<name>A0A1D2MX55_ORCCI</name>
<dbReference type="GO" id="GO:0008250">
    <property type="term" value="C:oligosaccharyltransferase complex"/>
    <property type="evidence" value="ECO:0007669"/>
    <property type="project" value="InterPro"/>
</dbReference>
<dbReference type="InterPro" id="IPR008814">
    <property type="entry name" value="Swp1"/>
</dbReference>
<evidence type="ECO:0000256" key="10">
    <source>
        <dbReference type="ARBA" id="ARBA00023136"/>
    </source>
</evidence>
<dbReference type="Pfam" id="PF23860">
    <property type="entry name" value="Ribophorin_II_3rd"/>
    <property type="match status" value="1"/>
</dbReference>
<evidence type="ECO:0000256" key="5">
    <source>
        <dbReference type="ARBA" id="ARBA00017612"/>
    </source>
</evidence>
<evidence type="ECO:0000256" key="13">
    <source>
        <dbReference type="SAM" id="Phobius"/>
    </source>
</evidence>
<dbReference type="Pfam" id="PF23861">
    <property type="entry name" value="Ribophorin_II_2nd"/>
    <property type="match status" value="1"/>
</dbReference>
<evidence type="ECO:0000256" key="9">
    <source>
        <dbReference type="ARBA" id="ARBA00022989"/>
    </source>
</evidence>
<accession>A0A1D2MX55</accession>
<sequence>MCFATPVYVGLTSSSVLSDSNKLITVKATDLMGRPVDVTVMLESLTDKNGKAVSDIQFIQGVQNIADNTRFSWDLKSKALPKGFYKAVLSAKSTKNDKTLILPKSTVELKVIGKLGAVTTRVGVADSDQQSKTQWNDLNKGQKLPKRLELEPAQKLVVKIGASDTLHQVFVLFRNKETKKEIALIAQPETEGKTDYKLELDLTLQAKDLGYNSGLYEVILVLGDFLIEDSVEWNLGEVNLQVASGKSKAVNPLYAITYGMKPEIKHEFRKPEPRPPRVLSDAFTVLALVPLLILLILWIKIGANIKNFPVSLSALTFHLGLAEHSITTWVLFTILALFGVYGVFWLKLTMFEAFKWMTAPGLVTFISGHRMLSQISLSRKG</sequence>
<comment type="caution">
    <text evidence="17">The sequence shown here is derived from an EMBL/GenBank/DDBJ whole genome shotgun (WGS) entry which is preliminary data.</text>
</comment>
<evidence type="ECO:0000313" key="18">
    <source>
        <dbReference type="Proteomes" id="UP000094527"/>
    </source>
</evidence>
<evidence type="ECO:0000256" key="2">
    <source>
        <dbReference type="ARBA" id="ARBA00004477"/>
    </source>
</evidence>
<dbReference type="OrthoDB" id="432292at2759"/>
<comment type="function">
    <text evidence="1">Subunit of the oligosaccharyl transferase (OST) complex that catalyzes the initial transfer of a defined glycan (Glc(3)Man(9)GlcNAc(2) in eukaryotes) from the lipid carrier dolichol-pyrophosphate to an asparagine residue within an Asn-X-Ser/Thr consensus motif in nascent polypeptide chains, the first step in protein N-glycosylation. N-glycosylation occurs cotranslationally and the complex associates with the Sec61 complex at the channel-forming translocon complex that mediates protein translocation across the endoplasmic reticulum (ER). All subunits are required for a maximal enzyme activity.</text>
</comment>
<evidence type="ECO:0000256" key="6">
    <source>
        <dbReference type="ARBA" id="ARBA00022692"/>
    </source>
</evidence>
<evidence type="ECO:0000256" key="7">
    <source>
        <dbReference type="ARBA" id="ARBA00022729"/>
    </source>
</evidence>
<dbReference type="PANTHER" id="PTHR12640:SF0">
    <property type="entry name" value="DOLICHYL-DIPHOSPHOOLIGOSACCHARIDE--PROTEIN GLYCOSYLTRANSFERASE SUBUNIT 2"/>
    <property type="match status" value="1"/>
</dbReference>
<evidence type="ECO:0000259" key="15">
    <source>
        <dbReference type="Pfam" id="PF23861"/>
    </source>
</evidence>
<protein>
    <recommendedName>
        <fullName evidence="5">Dolichyl-diphosphooligosaccharide--protein glycosyltransferase subunit 2</fullName>
    </recommendedName>
    <alternativeName>
        <fullName evidence="12">Ribophorin II</fullName>
    </alternativeName>
    <alternativeName>
        <fullName evidence="11">Ribophorin-2</fullName>
    </alternativeName>
</protein>
<evidence type="ECO:0000256" key="4">
    <source>
        <dbReference type="ARBA" id="ARBA00009038"/>
    </source>
</evidence>
<evidence type="ECO:0000256" key="12">
    <source>
        <dbReference type="ARBA" id="ARBA00032139"/>
    </source>
</evidence>
<evidence type="ECO:0000259" key="16">
    <source>
        <dbReference type="Pfam" id="PF25147"/>
    </source>
</evidence>
<reference evidence="17 18" key="1">
    <citation type="journal article" date="2016" name="Genome Biol. Evol.">
        <title>Gene Family Evolution Reflects Adaptation to Soil Environmental Stressors in the Genome of the Collembolan Orchesella cincta.</title>
        <authorList>
            <person name="Faddeeva-Vakhrusheva A."/>
            <person name="Derks M.F."/>
            <person name="Anvar S.Y."/>
            <person name="Agamennone V."/>
            <person name="Suring W."/>
            <person name="Smit S."/>
            <person name="van Straalen N.M."/>
            <person name="Roelofs D."/>
        </authorList>
    </citation>
    <scope>NUCLEOTIDE SEQUENCE [LARGE SCALE GENOMIC DNA]</scope>
    <source>
        <tissue evidence="17">Mixed pool</tissue>
    </source>
</reference>
<dbReference type="InterPro" id="IPR055374">
    <property type="entry name" value="Ribophorin_II_3rd"/>
</dbReference>
<dbReference type="Pfam" id="PF25147">
    <property type="entry name" value="Ribophorin_II_C"/>
    <property type="match status" value="1"/>
</dbReference>
<gene>
    <name evidence="17" type="ORF">Ocin01_09059</name>
</gene>
<dbReference type="InterPro" id="IPR056790">
    <property type="entry name" value="Ribophorin_II_C"/>
</dbReference>
<dbReference type="GO" id="GO:0016740">
    <property type="term" value="F:transferase activity"/>
    <property type="evidence" value="ECO:0007669"/>
    <property type="project" value="UniProtKB-KW"/>
</dbReference>
<dbReference type="EMBL" id="LJIJ01000427">
    <property type="protein sequence ID" value="ODM97623.1"/>
    <property type="molecule type" value="Genomic_DNA"/>
</dbReference>
<proteinExistence type="inferred from homology"/>
<dbReference type="InterPro" id="IPR055375">
    <property type="entry name" value="Ribophorin_II_2nd"/>
</dbReference>
<keyword evidence="8" id="KW-0256">Endoplasmic reticulum</keyword>
<feature type="domain" description="Ribophorin II C-terminal" evidence="16">
    <location>
        <begin position="268"/>
        <end position="378"/>
    </location>
</feature>
<feature type="domain" description="Ribophorin II third" evidence="14">
    <location>
        <begin position="120"/>
        <end position="240"/>
    </location>
</feature>
<dbReference type="GO" id="GO:0006487">
    <property type="term" value="P:protein N-linked glycosylation"/>
    <property type="evidence" value="ECO:0007669"/>
    <property type="project" value="TreeGrafter"/>
</dbReference>
<comment type="subcellular location">
    <subcellularLocation>
        <location evidence="2">Endoplasmic reticulum membrane</location>
        <topology evidence="2">Multi-pass membrane protein</topology>
    </subcellularLocation>
</comment>
<organism evidence="17 18">
    <name type="scientific">Orchesella cincta</name>
    <name type="common">Springtail</name>
    <name type="synonym">Podura cincta</name>
    <dbReference type="NCBI Taxonomy" id="48709"/>
    <lineage>
        <taxon>Eukaryota</taxon>
        <taxon>Metazoa</taxon>
        <taxon>Ecdysozoa</taxon>
        <taxon>Arthropoda</taxon>
        <taxon>Hexapoda</taxon>
        <taxon>Collembola</taxon>
        <taxon>Entomobryomorpha</taxon>
        <taxon>Entomobryoidea</taxon>
        <taxon>Orchesellidae</taxon>
        <taxon>Orchesellinae</taxon>
        <taxon>Orchesella</taxon>
    </lineage>
</organism>
<keyword evidence="18" id="KW-1185">Reference proteome</keyword>
<comment type="similarity">
    <text evidence="4">Belongs to the SWP1 family.</text>
</comment>
<evidence type="ECO:0000256" key="11">
    <source>
        <dbReference type="ARBA" id="ARBA00030078"/>
    </source>
</evidence>
<keyword evidence="9 13" id="KW-1133">Transmembrane helix</keyword>
<evidence type="ECO:0000256" key="1">
    <source>
        <dbReference type="ARBA" id="ARBA00002791"/>
    </source>
</evidence>
<evidence type="ECO:0000256" key="3">
    <source>
        <dbReference type="ARBA" id="ARBA00004922"/>
    </source>
</evidence>
<keyword evidence="17" id="KW-0808">Transferase</keyword>
<dbReference type="PANTHER" id="PTHR12640">
    <property type="entry name" value="RIBOPHORIN II"/>
    <property type="match status" value="1"/>
</dbReference>
<keyword evidence="6 13" id="KW-0812">Transmembrane</keyword>
<keyword evidence="7" id="KW-0732">Signal</keyword>
<dbReference type="AlphaFoldDB" id="A0A1D2MX55"/>
<dbReference type="Proteomes" id="UP000094527">
    <property type="component" value="Unassembled WGS sequence"/>
</dbReference>
<evidence type="ECO:0000259" key="14">
    <source>
        <dbReference type="Pfam" id="PF23860"/>
    </source>
</evidence>
<keyword evidence="10 13" id="KW-0472">Membrane</keyword>
<evidence type="ECO:0000256" key="8">
    <source>
        <dbReference type="ARBA" id="ARBA00022824"/>
    </source>
</evidence>
<evidence type="ECO:0000313" key="17">
    <source>
        <dbReference type="EMBL" id="ODM97623.1"/>
    </source>
</evidence>
<dbReference type="STRING" id="48709.A0A1D2MX55"/>
<dbReference type="UniPathway" id="UPA00378"/>
<comment type="pathway">
    <text evidence="3">Protein modification; protein glycosylation.</text>
</comment>
<feature type="transmembrane region" description="Helical" evidence="13">
    <location>
        <begin position="278"/>
        <end position="299"/>
    </location>
</feature>
<dbReference type="OMA" id="MELANPV"/>
<feature type="transmembrane region" description="Helical" evidence="13">
    <location>
        <begin position="326"/>
        <end position="346"/>
    </location>
</feature>